<dbReference type="PROSITE" id="PS51257">
    <property type="entry name" value="PROKAR_LIPOPROTEIN"/>
    <property type="match status" value="1"/>
</dbReference>
<dbReference type="RefSeq" id="WP_090888301.1">
    <property type="nucleotide sequence ID" value="NZ_FOGG01000038.1"/>
</dbReference>
<keyword evidence="2" id="KW-1185">Reference proteome</keyword>
<dbReference type="Proteomes" id="UP000199572">
    <property type="component" value="Unassembled WGS sequence"/>
</dbReference>
<proteinExistence type="predicted"/>
<name>A0A1H9V6I0_9SPHI</name>
<evidence type="ECO:0000313" key="1">
    <source>
        <dbReference type="EMBL" id="SES17460.1"/>
    </source>
</evidence>
<gene>
    <name evidence="1" type="ORF">SAMN04488023_13833</name>
</gene>
<reference evidence="1 2" key="1">
    <citation type="submission" date="2016-10" db="EMBL/GenBank/DDBJ databases">
        <authorList>
            <person name="de Groot N.N."/>
        </authorList>
    </citation>
    <scope>NUCLEOTIDE SEQUENCE [LARGE SCALE GENOMIC DNA]</scope>
    <source>
        <strain evidence="1 2">DSM 18610</strain>
    </source>
</reference>
<organism evidence="1 2">
    <name type="scientific">Pedobacter rhizosphaerae</name>
    <dbReference type="NCBI Taxonomy" id="390241"/>
    <lineage>
        <taxon>Bacteria</taxon>
        <taxon>Pseudomonadati</taxon>
        <taxon>Bacteroidota</taxon>
        <taxon>Sphingobacteriia</taxon>
        <taxon>Sphingobacteriales</taxon>
        <taxon>Sphingobacteriaceae</taxon>
        <taxon>Pedobacter</taxon>
    </lineage>
</organism>
<protein>
    <recommendedName>
        <fullName evidence="3">YD repeat-containing protein</fullName>
    </recommendedName>
</protein>
<dbReference type="EMBL" id="FOGG01000038">
    <property type="protein sequence ID" value="SES17460.1"/>
    <property type="molecule type" value="Genomic_DNA"/>
</dbReference>
<evidence type="ECO:0000313" key="2">
    <source>
        <dbReference type="Proteomes" id="UP000199572"/>
    </source>
</evidence>
<evidence type="ECO:0008006" key="3">
    <source>
        <dbReference type="Google" id="ProtNLM"/>
    </source>
</evidence>
<sequence>MQRTSIFFLLSILFLACNKEEAPIDPENKQKTCKVTTAESNFNNGYILGSAKVFYDQNNNIAKVESNQDTSFMSFSVVYASDKIVLKTKYQGDWTYVLDDKKRVVKASLYTRLVPSGTQNFEFTYNSSGSLSRAVVNDSYSGPIAYTFNYLDGNLSNVTGVNSYYNTEISISYKYDLTKKATELNSHLDPLFEIGLHQVLPGFFGKTSENRLMEVNKLSTNMTYKFGDRELKTYEYASNADGNITDVNINTIRSGFSAGVAEYINSRSKQNYTFGYQCD</sequence>
<dbReference type="AlphaFoldDB" id="A0A1H9V6I0"/>
<accession>A0A1H9V6I0</accession>
<dbReference type="OrthoDB" id="768802at2"/>